<keyword evidence="1" id="KW-0732">Signal</keyword>
<dbReference type="Gene3D" id="3.60.21.10">
    <property type="match status" value="1"/>
</dbReference>
<evidence type="ECO:0000259" key="3">
    <source>
        <dbReference type="Pfam" id="PF00149"/>
    </source>
</evidence>
<dbReference type="OrthoDB" id="9801679at2"/>
<dbReference type="InterPro" id="IPR008334">
    <property type="entry name" value="5'-Nucleotdase_C"/>
</dbReference>
<reference evidence="5 6" key="1">
    <citation type="submission" date="2016-11" db="EMBL/GenBank/DDBJ databases">
        <authorList>
            <person name="Jaros S."/>
            <person name="Januszkiewicz K."/>
            <person name="Wedrychowicz H."/>
        </authorList>
    </citation>
    <scope>NUCLEOTIDE SEQUENCE [LARGE SCALE GENOMIC DNA]</scope>
    <source>
        <strain evidence="5 6">DSM 15692</strain>
    </source>
</reference>
<evidence type="ECO:0000259" key="4">
    <source>
        <dbReference type="Pfam" id="PF02872"/>
    </source>
</evidence>
<dbReference type="PRINTS" id="PR01607">
    <property type="entry name" value="APYRASEFAMLY"/>
</dbReference>
<evidence type="ECO:0000313" key="6">
    <source>
        <dbReference type="Proteomes" id="UP000184128"/>
    </source>
</evidence>
<dbReference type="Gene3D" id="3.90.780.10">
    <property type="entry name" value="5'-Nucleotidase, C-terminal domain"/>
    <property type="match status" value="1"/>
</dbReference>
<dbReference type="InterPro" id="IPR004843">
    <property type="entry name" value="Calcineurin-like_PHP"/>
</dbReference>
<dbReference type="InterPro" id="IPR006179">
    <property type="entry name" value="5_nucleotidase/apyrase"/>
</dbReference>
<evidence type="ECO:0000256" key="1">
    <source>
        <dbReference type="ARBA" id="ARBA00022729"/>
    </source>
</evidence>
<dbReference type="PANTHER" id="PTHR11575">
    <property type="entry name" value="5'-NUCLEOTIDASE-RELATED"/>
    <property type="match status" value="1"/>
</dbReference>
<comment type="similarity">
    <text evidence="2">Belongs to the 5'-nucleotidase family.</text>
</comment>
<keyword evidence="6" id="KW-1185">Reference proteome</keyword>
<dbReference type="InterPro" id="IPR036907">
    <property type="entry name" value="5'-Nucleotdase_C_sf"/>
</dbReference>
<keyword evidence="2" id="KW-0378">Hydrolase</keyword>
<sequence>MVKNFSIIQINDMHGYIEPHLEHFYDKEGITVKEAGGFSRIKTVIENSQKEQPTFIFDNGDTFHGTYEAVDSKGEQLIPLVNELGIQAMTFHWDMGYGPERLKTIGEKLNYPILAINAYREENDELYFEPYTIVKQDDISIGIIGIAATIIDKTMPAYFSKGLYFTLGDKELPKYVEELQKKEVDLIVVLSHLGFPQDVKMMQEIEGVDICLSGHTHNRLSEPVQINNTTIIQSGSQSSFIGKIDLTVDDQQITELEHSLITITEDIPENPTMKELVNEAVEPYKEQLTEIVGHTDGILHRGWNVESTMDNLLLEAIQHQTNSDLVFSNGWRYGAPMVKGPITLKELYQMIPMDPPISTTELTGREIIEMLEENIENTYAANPYNQMGGYLKRAIGLKAFFKVESPKGHRIQTLLVAGKPVDLDKTYSVSYVTNQGVPSKYGKNHQNLEVHAIEALRNYLKENEVYHAKLLGTFEVI</sequence>
<proteinExistence type="inferred from homology"/>
<dbReference type="RefSeq" id="WP_073297803.1">
    <property type="nucleotide sequence ID" value="NZ_FQUF01000016.1"/>
</dbReference>
<organism evidence="5 6">
    <name type="scientific">Atopostipes suicloacalis DSM 15692</name>
    <dbReference type="NCBI Taxonomy" id="1121025"/>
    <lineage>
        <taxon>Bacteria</taxon>
        <taxon>Bacillati</taxon>
        <taxon>Bacillota</taxon>
        <taxon>Bacilli</taxon>
        <taxon>Lactobacillales</taxon>
        <taxon>Carnobacteriaceae</taxon>
        <taxon>Atopostipes</taxon>
    </lineage>
</organism>
<dbReference type="SUPFAM" id="SSF55816">
    <property type="entry name" value="5'-nucleotidase (syn. UDP-sugar hydrolase), C-terminal domain"/>
    <property type="match status" value="1"/>
</dbReference>
<dbReference type="Pfam" id="PF02872">
    <property type="entry name" value="5_nucleotid_C"/>
    <property type="match status" value="1"/>
</dbReference>
<name>A0A1M4WL32_9LACT</name>
<evidence type="ECO:0000256" key="2">
    <source>
        <dbReference type="RuleBase" id="RU362119"/>
    </source>
</evidence>
<dbReference type="Proteomes" id="UP000184128">
    <property type="component" value="Unassembled WGS sequence"/>
</dbReference>
<feature type="domain" description="5'-Nucleotidase C-terminal" evidence="4">
    <location>
        <begin position="293"/>
        <end position="430"/>
    </location>
</feature>
<dbReference type="GO" id="GO:0016787">
    <property type="term" value="F:hydrolase activity"/>
    <property type="evidence" value="ECO:0007669"/>
    <property type="project" value="UniProtKB-KW"/>
</dbReference>
<dbReference type="SUPFAM" id="SSF56300">
    <property type="entry name" value="Metallo-dependent phosphatases"/>
    <property type="match status" value="1"/>
</dbReference>
<gene>
    <name evidence="5" type="ORF">SAMN02745249_01216</name>
</gene>
<evidence type="ECO:0000313" key="5">
    <source>
        <dbReference type="EMBL" id="SHE81907.1"/>
    </source>
</evidence>
<dbReference type="STRING" id="1121025.SAMN02745249_01216"/>
<keyword evidence="2" id="KW-0547">Nucleotide-binding</keyword>
<dbReference type="Pfam" id="PF00149">
    <property type="entry name" value="Metallophos"/>
    <property type="match status" value="1"/>
</dbReference>
<dbReference type="GO" id="GO:0000166">
    <property type="term" value="F:nucleotide binding"/>
    <property type="evidence" value="ECO:0007669"/>
    <property type="project" value="UniProtKB-KW"/>
</dbReference>
<dbReference type="GO" id="GO:0030288">
    <property type="term" value="C:outer membrane-bounded periplasmic space"/>
    <property type="evidence" value="ECO:0007669"/>
    <property type="project" value="TreeGrafter"/>
</dbReference>
<dbReference type="InterPro" id="IPR029052">
    <property type="entry name" value="Metallo-depent_PP-like"/>
</dbReference>
<protein>
    <submittedName>
        <fullName evidence="5">Calcineurin-like phosphoesterase</fullName>
    </submittedName>
</protein>
<dbReference type="PANTHER" id="PTHR11575:SF24">
    <property type="entry name" value="5'-NUCLEOTIDASE"/>
    <property type="match status" value="1"/>
</dbReference>
<dbReference type="AlphaFoldDB" id="A0A1M4WL32"/>
<dbReference type="EMBL" id="FQUF01000016">
    <property type="protein sequence ID" value="SHE81907.1"/>
    <property type="molecule type" value="Genomic_DNA"/>
</dbReference>
<accession>A0A1M4WL32</accession>
<feature type="domain" description="Calcineurin-like phosphoesterase" evidence="3">
    <location>
        <begin position="6"/>
        <end position="218"/>
    </location>
</feature>
<dbReference type="GO" id="GO:0009166">
    <property type="term" value="P:nucleotide catabolic process"/>
    <property type="evidence" value="ECO:0007669"/>
    <property type="project" value="InterPro"/>
</dbReference>